<dbReference type="EMBL" id="SNZG01000017">
    <property type="protein sequence ID" value="TDR38293.1"/>
    <property type="molecule type" value="Genomic_DNA"/>
</dbReference>
<evidence type="ECO:0000259" key="1">
    <source>
        <dbReference type="Pfam" id="PF10740"/>
    </source>
</evidence>
<protein>
    <submittedName>
        <fullName evidence="2">Protein of uncharacterized function (DUF2529)</fullName>
    </submittedName>
    <submittedName>
        <fullName evidence="3">Uncharacterized protein DUF2529</fullName>
    </submittedName>
</protein>
<dbReference type="OrthoDB" id="2737584at2"/>
<dbReference type="Pfam" id="PF10740">
    <property type="entry name" value="DUF2529"/>
    <property type="match status" value="1"/>
</dbReference>
<name>A0A2U3AD02_9BACL</name>
<keyword evidence="5" id="KW-1185">Reference proteome</keyword>
<gene>
    <name evidence="3" type="ORF">DFR61_11723</name>
    <name evidence="2" type="ORF">NCTC10597_00334</name>
</gene>
<sequence>MFTTQLGGLYQRISSSEEESIEETARLLAQATFGQGRVFFACFDELQAIEVNALHAEEQFSNLHSWSEDVVLNDGDRVCIFVRHTDRPQALALAKKSFEQFIPFAVVASEKLKDAGEMADYAYTYISMGVRKGLIPNDLGERIVVPHTLAASFIYEAIKISYDEMVNE</sequence>
<proteinExistence type="predicted"/>
<dbReference type="Gene3D" id="3.40.50.10490">
    <property type="entry name" value="Glucose-6-phosphate isomerase like protein, domain 1"/>
    <property type="match status" value="1"/>
</dbReference>
<reference evidence="2 4" key="1">
    <citation type="submission" date="2018-06" db="EMBL/GenBank/DDBJ databases">
        <authorList>
            <consortium name="Pathogen Informatics"/>
            <person name="Doyle S."/>
        </authorList>
    </citation>
    <scope>NUCLEOTIDE SEQUENCE [LARGE SCALE GENOMIC DNA]</scope>
    <source>
        <strain evidence="2 4">NCTC10597</strain>
    </source>
</reference>
<dbReference type="RefSeq" id="WP_109349662.1">
    <property type="nucleotide sequence ID" value="NZ_BJUE01000012.1"/>
</dbReference>
<evidence type="ECO:0000313" key="5">
    <source>
        <dbReference type="Proteomes" id="UP000294641"/>
    </source>
</evidence>
<organism evidence="2 4">
    <name type="scientific">Kurthia zopfii</name>
    <dbReference type="NCBI Taxonomy" id="1650"/>
    <lineage>
        <taxon>Bacteria</taxon>
        <taxon>Bacillati</taxon>
        <taxon>Bacillota</taxon>
        <taxon>Bacilli</taxon>
        <taxon>Bacillales</taxon>
        <taxon>Caryophanaceae</taxon>
        <taxon>Kurthia</taxon>
    </lineage>
</organism>
<dbReference type="AlphaFoldDB" id="A0A2U3AD02"/>
<reference evidence="3 5" key="2">
    <citation type="submission" date="2019-03" db="EMBL/GenBank/DDBJ databases">
        <title>Genomic Encyclopedia of Type Strains, Phase IV (KMG-IV): sequencing the most valuable type-strain genomes for metagenomic binning, comparative biology and taxonomic classification.</title>
        <authorList>
            <person name="Goeker M."/>
        </authorList>
    </citation>
    <scope>NUCLEOTIDE SEQUENCE [LARGE SCALE GENOMIC DNA]</scope>
    <source>
        <strain evidence="3 5">DSM 20580</strain>
    </source>
</reference>
<dbReference type="Proteomes" id="UP000254330">
    <property type="component" value="Unassembled WGS sequence"/>
</dbReference>
<evidence type="ECO:0000313" key="4">
    <source>
        <dbReference type="Proteomes" id="UP000254330"/>
    </source>
</evidence>
<dbReference type="Proteomes" id="UP000294641">
    <property type="component" value="Unassembled WGS sequence"/>
</dbReference>
<evidence type="ECO:0000313" key="2">
    <source>
        <dbReference type="EMBL" id="STX08668.1"/>
    </source>
</evidence>
<dbReference type="EMBL" id="UGNP01000001">
    <property type="protein sequence ID" value="STX08668.1"/>
    <property type="molecule type" value="Genomic_DNA"/>
</dbReference>
<comment type="caution">
    <text evidence="2">The sequence shown here is derived from an EMBL/GenBank/DDBJ whole genome shotgun (WGS) entry which is preliminary data.</text>
</comment>
<feature type="domain" description="DUF2529" evidence="1">
    <location>
        <begin position="1"/>
        <end position="165"/>
    </location>
</feature>
<evidence type="ECO:0000313" key="3">
    <source>
        <dbReference type="EMBL" id="TDR38293.1"/>
    </source>
</evidence>
<dbReference type="InterPro" id="IPR019676">
    <property type="entry name" value="DUF2529"/>
</dbReference>
<accession>A0A2U3AD02</accession>